<gene>
    <name evidence="1" type="ORF">HIJ39_21760</name>
</gene>
<organism evidence="1 2">
    <name type="scientific">Sulfobacillus harzensis</name>
    <dbReference type="NCBI Taxonomy" id="2729629"/>
    <lineage>
        <taxon>Bacteria</taxon>
        <taxon>Bacillati</taxon>
        <taxon>Bacillota</taxon>
        <taxon>Clostridia</taxon>
        <taxon>Eubacteriales</taxon>
        <taxon>Clostridiales Family XVII. Incertae Sedis</taxon>
        <taxon>Sulfobacillus</taxon>
    </lineage>
</organism>
<evidence type="ECO:0000313" key="2">
    <source>
        <dbReference type="Proteomes" id="UP000533476"/>
    </source>
</evidence>
<protein>
    <submittedName>
        <fullName evidence="1">Uncharacterized protein</fullName>
    </submittedName>
</protein>
<name>A0A7Y0L8I9_9FIRM</name>
<sequence>MSDRMTAMIVVPTFALDLEPIREVLEADGPMDEQEALANGTTAMTLYEAPWGEFADLEAALVKAGIAFNRYSDAKYEYDAEVRYFRPSTDTEPELDRTVATLSDHTPVISLDTLQELGHGRRLSLKAIRAYLGLPRETVAMWARRHRRRFRNPAYQSPVDRSQEVLV</sequence>
<proteinExistence type="predicted"/>
<dbReference type="EMBL" id="JABBVZ010000179">
    <property type="protein sequence ID" value="NMP24937.1"/>
    <property type="molecule type" value="Genomic_DNA"/>
</dbReference>
<dbReference type="Proteomes" id="UP000533476">
    <property type="component" value="Unassembled WGS sequence"/>
</dbReference>
<reference evidence="1 2" key="1">
    <citation type="submission" date="2020-04" db="EMBL/GenBank/DDBJ databases">
        <authorList>
            <person name="Zhang R."/>
            <person name="Schippers A."/>
        </authorList>
    </citation>
    <scope>NUCLEOTIDE SEQUENCE [LARGE SCALE GENOMIC DNA]</scope>
    <source>
        <strain evidence="1 2">DSM 109850</strain>
    </source>
</reference>
<dbReference type="AlphaFoldDB" id="A0A7Y0L8I9"/>
<dbReference type="RefSeq" id="WP_169103140.1">
    <property type="nucleotide sequence ID" value="NZ_JABBVZ010000179.1"/>
</dbReference>
<keyword evidence="2" id="KW-1185">Reference proteome</keyword>
<accession>A0A7Y0L8I9</accession>
<evidence type="ECO:0000313" key="1">
    <source>
        <dbReference type="EMBL" id="NMP24937.1"/>
    </source>
</evidence>
<comment type="caution">
    <text evidence="1">The sequence shown here is derived from an EMBL/GenBank/DDBJ whole genome shotgun (WGS) entry which is preliminary data.</text>
</comment>